<protein>
    <submittedName>
        <fullName evidence="1">Uncharacterized protein</fullName>
    </submittedName>
</protein>
<organism evidence="1 2">
    <name type="scientific">Giardia intestinalis</name>
    <name type="common">Giardia lamblia</name>
    <dbReference type="NCBI Taxonomy" id="5741"/>
    <lineage>
        <taxon>Eukaryota</taxon>
        <taxon>Metamonada</taxon>
        <taxon>Diplomonadida</taxon>
        <taxon>Hexamitidae</taxon>
        <taxon>Giardiinae</taxon>
        <taxon>Giardia</taxon>
    </lineage>
</organism>
<dbReference type="Proteomes" id="UP000018320">
    <property type="component" value="Unassembled WGS sequence"/>
</dbReference>
<evidence type="ECO:0000313" key="1">
    <source>
        <dbReference type="EMBL" id="ESU34739.1"/>
    </source>
</evidence>
<gene>
    <name evidence="1" type="ORF">DHA2_154124</name>
</gene>
<sequence length="148" mass="15989">MLAIMRAPWWMSMASSVWFGIWDGMISLSSPGTLCLLSFAFLRCSVSCLALSHGRPQSQHVCPVERVNVFGVVSQVETHGLLSGTEGTILRLECGSGPRGSPSPQVQLCACQRNSRGTHRSQIHKPRELFPITAVAIIATRGQPSPSS</sequence>
<name>V6T7N3_GIAIN</name>
<proteinExistence type="predicted"/>
<dbReference type="VEuPathDB" id="GiardiaDB:DHA2_154124"/>
<comment type="caution">
    <text evidence="1">The sequence shown here is derived from an EMBL/GenBank/DDBJ whole genome shotgun (WGS) entry which is preliminary data.</text>
</comment>
<accession>V6T7N3</accession>
<dbReference type="EMBL" id="AHGT01000166">
    <property type="protein sequence ID" value="ESU34739.1"/>
    <property type="molecule type" value="Genomic_DNA"/>
</dbReference>
<reference evidence="1 2" key="2">
    <citation type="journal article" date="2013" name="Genome Biol. Evol.">
        <title>Genome sequencing of Giardia lamblia genotypes A2 and B isolates (DH and GS) and comparative analysis with the genomes of genotypes A1 and E (WB and Pig).</title>
        <authorList>
            <person name="Adam R.D."/>
            <person name="Dahlstrom E.W."/>
            <person name="Martens C.A."/>
            <person name="Bruno D.P."/>
            <person name="Barbian K.D."/>
            <person name="Ricklefs S.M."/>
            <person name="Hernandez M.M."/>
            <person name="Narla N.P."/>
            <person name="Patel R.B."/>
            <person name="Porcella S.F."/>
            <person name="Nash T.E."/>
        </authorList>
    </citation>
    <scope>NUCLEOTIDE SEQUENCE [LARGE SCALE GENOMIC DNA]</scope>
    <source>
        <strain evidence="1 2">DH</strain>
    </source>
</reference>
<reference evidence="2" key="1">
    <citation type="submission" date="2012-02" db="EMBL/GenBank/DDBJ databases">
        <title>Genome sequencing of Giardia lamblia Genotypes A2 and B isolates (DH and GS) and comparative analysis with the genomes of Genotypes A1 and E (WB and Pig).</title>
        <authorList>
            <person name="Adam R."/>
            <person name="Dahlstrom E."/>
            <person name="Martens C."/>
            <person name="Bruno D."/>
            <person name="Barbian K."/>
            <person name="Porcella S.F."/>
            <person name="Nash T."/>
        </authorList>
    </citation>
    <scope>NUCLEOTIDE SEQUENCE</scope>
    <source>
        <strain evidence="2">DH</strain>
    </source>
</reference>
<evidence type="ECO:0000313" key="2">
    <source>
        <dbReference type="Proteomes" id="UP000018320"/>
    </source>
</evidence>
<dbReference type="AlphaFoldDB" id="V6T7N3"/>
<dbReference type="VEuPathDB" id="GiardiaDB:GL50581_781"/>